<dbReference type="InterPro" id="IPR050090">
    <property type="entry name" value="Tyrosine_recombinase_XerCD"/>
</dbReference>
<keyword evidence="7" id="KW-1185">Reference proteome</keyword>
<name>A0A2P1P9P9_9RICK</name>
<sequence length="205" mass="23541">MLMLKKVEHQLPFPRLLKDNNNTARWLNRIEQNSLLRLFERYGRTRDIAIIKILLNTGIRIKELCNLKWKHVILFNRKGDLEVNYGKGNKSRSIPLNKSARIAFESLGYHANVGSDNRIFLGQRGPLTPRGIQLMLKRVLNKSELSDISPHDLRHSFCKNLVDSGVSLEKIAILAGHESLDTTRIYCHPSYADLSEAVNRISEEE</sequence>
<evidence type="ECO:0000259" key="5">
    <source>
        <dbReference type="PROSITE" id="PS51898"/>
    </source>
</evidence>
<accession>A0A2P1P9P9</accession>
<evidence type="ECO:0000256" key="4">
    <source>
        <dbReference type="ARBA" id="ARBA00023172"/>
    </source>
</evidence>
<keyword evidence="4" id="KW-0233">DNA recombination</keyword>
<evidence type="ECO:0000313" key="7">
    <source>
        <dbReference type="Proteomes" id="UP000241762"/>
    </source>
</evidence>
<dbReference type="AlphaFoldDB" id="A0A2P1P9P9"/>
<comment type="similarity">
    <text evidence="1">Belongs to the 'phage' integrase family.</text>
</comment>
<evidence type="ECO:0000256" key="1">
    <source>
        <dbReference type="ARBA" id="ARBA00008857"/>
    </source>
</evidence>
<evidence type="ECO:0000256" key="3">
    <source>
        <dbReference type="ARBA" id="ARBA00023125"/>
    </source>
</evidence>
<dbReference type="SUPFAM" id="SSF56349">
    <property type="entry name" value="DNA breaking-rejoining enzymes"/>
    <property type="match status" value="1"/>
</dbReference>
<proteinExistence type="inferred from homology"/>
<dbReference type="EMBL" id="CP027845">
    <property type="protein sequence ID" value="AVP87988.1"/>
    <property type="molecule type" value="Genomic_DNA"/>
</dbReference>
<dbReference type="InterPro" id="IPR011010">
    <property type="entry name" value="DNA_brk_join_enz"/>
</dbReference>
<protein>
    <submittedName>
        <fullName evidence="6">Tyrosine recombinase XerC</fullName>
    </submittedName>
</protein>
<keyword evidence="3" id="KW-0238">DNA-binding</keyword>
<dbReference type="KEGG" id="ptc:phytr_10600"/>
<dbReference type="Gene3D" id="1.10.443.10">
    <property type="entry name" value="Intergrase catalytic core"/>
    <property type="match status" value="1"/>
</dbReference>
<keyword evidence="2" id="KW-0229">DNA integration</keyword>
<evidence type="ECO:0000256" key="2">
    <source>
        <dbReference type="ARBA" id="ARBA00022908"/>
    </source>
</evidence>
<dbReference type="GO" id="GO:0006310">
    <property type="term" value="P:DNA recombination"/>
    <property type="evidence" value="ECO:0007669"/>
    <property type="project" value="UniProtKB-KW"/>
</dbReference>
<dbReference type="InterPro" id="IPR002104">
    <property type="entry name" value="Integrase_catalytic"/>
</dbReference>
<gene>
    <name evidence="6" type="ORF">phytr_10600</name>
</gene>
<organism evidence="6 7">
    <name type="scientific">Candidatus Phycorickettsia trachydisci</name>
    <dbReference type="NCBI Taxonomy" id="2115978"/>
    <lineage>
        <taxon>Bacteria</taxon>
        <taxon>Pseudomonadati</taxon>
        <taxon>Pseudomonadota</taxon>
        <taxon>Alphaproteobacteria</taxon>
        <taxon>Rickettsiales</taxon>
        <taxon>Rickettsiaceae</taxon>
        <taxon>Candidatus Phycorickettsia</taxon>
    </lineage>
</organism>
<dbReference type="PROSITE" id="PS51898">
    <property type="entry name" value="TYR_RECOMBINASE"/>
    <property type="match status" value="1"/>
</dbReference>
<dbReference type="Pfam" id="PF00589">
    <property type="entry name" value="Phage_integrase"/>
    <property type="match status" value="1"/>
</dbReference>
<dbReference type="GO" id="GO:0015074">
    <property type="term" value="P:DNA integration"/>
    <property type="evidence" value="ECO:0007669"/>
    <property type="project" value="UniProtKB-KW"/>
</dbReference>
<dbReference type="PANTHER" id="PTHR30349">
    <property type="entry name" value="PHAGE INTEGRASE-RELATED"/>
    <property type="match status" value="1"/>
</dbReference>
<feature type="domain" description="Tyr recombinase" evidence="5">
    <location>
        <begin position="22"/>
        <end position="199"/>
    </location>
</feature>
<reference evidence="6 7" key="1">
    <citation type="submission" date="2018-03" db="EMBL/GenBank/DDBJ databases">
        <title>A gene transfer event suggests a long-term partnership between eustigmatophyte algae and a novel lineage of endosymbiotic bacteria.</title>
        <authorList>
            <person name="Yurchenko T."/>
            <person name="Sevcikova T."/>
            <person name="Pribyl P."/>
            <person name="El Karkouri K."/>
            <person name="Klimes V."/>
            <person name="Amaral R."/>
            <person name="Zbrankova V."/>
            <person name="Kim E."/>
            <person name="Raoult D."/>
            <person name="Santos L.M.A."/>
            <person name="Elias M."/>
        </authorList>
    </citation>
    <scope>NUCLEOTIDE SEQUENCE [LARGE SCALE GENOMIC DNA]</scope>
    <source>
        <strain evidence="6">CCALA 838</strain>
    </source>
</reference>
<dbReference type="Proteomes" id="UP000241762">
    <property type="component" value="Chromosome"/>
</dbReference>
<dbReference type="GO" id="GO:0003677">
    <property type="term" value="F:DNA binding"/>
    <property type="evidence" value="ECO:0007669"/>
    <property type="project" value="UniProtKB-KW"/>
</dbReference>
<dbReference type="PANTHER" id="PTHR30349:SF41">
    <property type="entry name" value="INTEGRASE_RECOMBINASE PROTEIN MJ0367-RELATED"/>
    <property type="match status" value="1"/>
</dbReference>
<dbReference type="InterPro" id="IPR013762">
    <property type="entry name" value="Integrase-like_cat_sf"/>
</dbReference>
<evidence type="ECO:0000313" key="6">
    <source>
        <dbReference type="EMBL" id="AVP87988.1"/>
    </source>
</evidence>